<accession>A0A0V0TB13</accession>
<name>A0A0V0TB13_9BILA</name>
<evidence type="ECO:0000313" key="1">
    <source>
        <dbReference type="EMBL" id="KRX36129.1"/>
    </source>
</evidence>
<sequence length="67" mass="7713">MNMNTINNNNLHNVKFLLCRSCMKGYLDGKQTSGKANRIYKEAYLLVRDHSVITSFRGVNCFLGHYV</sequence>
<evidence type="ECO:0000313" key="2">
    <source>
        <dbReference type="Proteomes" id="UP000055048"/>
    </source>
</evidence>
<comment type="caution">
    <text evidence="1">The sequence shown here is derived from an EMBL/GenBank/DDBJ whole genome shotgun (WGS) entry which is preliminary data.</text>
</comment>
<dbReference type="Proteomes" id="UP000055048">
    <property type="component" value="Unassembled WGS sequence"/>
</dbReference>
<gene>
    <name evidence="1" type="ORF">T05_4122</name>
</gene>
<organism evidence="1 2">
    <name type="scientific">Trichinella murrelli</name>
    <dbReference type="NCBI Taxonomy" id="144512"/>
    <lineage>
        <taxon>Eukaryota</taxon>
        <taxon>Metazoa</taxon>
        <taxon>Ecdysozoa</taxon>
        <taxon>Nematoda</taxon>
        <taxon>Enoplea</taxon>
        <taxon>Dorylaimia</taxon>
        <taxon>Trichinellida</taxon>
        <taxon>Trichinellidae</taxon>
        <taxon>Trichinella</taxon>
    </lineage>
</organism>
<keyword evidence="2" id="KW-1185">Reference proteome</keyword>
<dbReference type="EMBL" id="JYDJ01000385">
    <property type="protein sequence ID" value="KRX36129.1"/>
    <property type="molecule type" value="Genomic_DNA"/>
</dbReference>
<protein>
    <submittedName>
        <fullName evidence="1">Uncharacterized protein</fullName>
    </submittedName>
</protein>
<proteinExistence type="predicted"/>
<dbReference type="AlphaFoldDB" id="A0A0V0TB13"/>
<reference evidence="1 2" key="1">
    <citation type="submission" date="2015-01" db="EMBL/GenBank/DDBJ databases">
        <title>Evolution of Trichinella species and genotypes.</title>
        <authorList>
            <person name="Korhonen P.K."/>
            <person name="Edoardo P."/>
            <person name="Giuseppe L.R."/>
            <person name="Gasser R.B."/>
        </authorList>
    </citation>
    <scope>NUCLEOTIDE SEQUENCE [LARGE SCALE GENOMIC DNA]</scope>
    <source>
        <strain evidence="1">ISS417</strain>
    </source>
</reference>